<dbReference type="InterPro" id="IPR001611">
    <property type="entry name" value="Leu-rich_rpt"/>
</dbReference>
<keyword evidence="9 12" id="KW-0472">Membrane</keyword>
<dbReference type="Proteomes" id="UP000504621">
    <property type="component" value="Unplaced"/>
</dbReference>
<accession>A0A6J1AKC0</accession>
<evidence type="ECO:0000256" key="10">
    <source>
        <dbReference type="ARBA" id="ARBA00023170"/>
    </source>
</evidence>
<dbReference type="OrthoDB" id="442066at2759"/>
<dbReference type="FunFam" id="3.80.10.10:FF:000095">
    <property type="entry name" value="LRR receptor-like serine/threonine-protein kinase GSO1"/>
    <property type="match status" value="1"/>
</dbReference>
<evidence type="ECO:0000256" key="7">
    <source>
        <dbReference type="ARBA" id="ARBA00022737"/>
    </source>
</evidence>
<protein>
    <submittedName>
        <fullName evidence="17">Receptor-like protein 12</fullName>
    </submittedName>
</protein>
<dbReference type="AlphaFoldDB" id="A0A6J1AKC0"/>
<keyword evidence="8 12" id="KW-1133">Transmembrane helix</keyword>
<keyword evidence="5 12" id="KW-0812">Transmembrane</keyword>
<dbReference type="SUPFAM" id="SSF52047">
    <property type="entry name" value="RNI-like"/>
    <property type="match status" value="2"/>
</dbReference>
<feature type="domain" description="Disease resistance R13L4/SHOC-2-like LRR" evidence="15">
    <location>
        <begin position="335"/>
        <end position="415"/>
    </location>
</feature>
<dbReference type="GeneID" id="110419085"/>
<evidence type="ECO:0000256" key="4">
    <source>
        <dbReference type="ARBA" id="ARBA00022614"/>
    </source>
</evidence>
<dbReference type="SMART" id="SM00369">
    <property type="entry name" value="LRR_TYP"/>
    <property type="match status" value="11"/>
</dbReference>
<evidence type="ECO:0000313" key="17">
    <source>
        <dbReference type="RefSeq" id="XP_021287642.1"/>
    </source>
</evidence>
<dbReference type="Pfam" id="PF23598">
    <property type="entry name" value="LRR_14"/>
    <property type="match status" value="1"/>
</dbReference>
<feature type="signal peptide" evidence="13">
    <location>
        <begin position="1"/>
        <end position="25"/>
    </location>
</feature>
<dbReference type="GO" id="GO:0009791">
    <property type="term" value="P:post-embryonic development"/>
    <property type="evidence" value="ECO:0007669"/>
    <property type="project" value="UniProtKB-ARBA"/>
</dbReference>
<keyword evidence="4" id="KW-0433">Leucine-rich repeat</keyword>
<dbReference type="RefSeq" id="XP_021287642.1">
    <property type="nucleotide sequence ID" value="XM_021431967.1"/>
</dbReference>
<feature type="transmembrane region" description="Helical" evidence="12">
    <location>
        <begin position="987"/>
        <end position="1007"/>
    </location>
</feature>
<dbReference type="GO" id="GO:0005886">
    <property type="term" value="C:plasma membrane"/>
    <property type="evidence" value="ECO:0007669"/>
    <property type="project" value="UniProtKB-SubCell"/>
</dbReference>
<comment type="similarity">
    <text evidence="2">Belongs to the RLP family.</text>
</comment>
<evidence type="ECO:0000313" key="16">
    <source>
        <dbReference type="Proteomes" id="UP000504621"/>
    </source>
</evidence>
<organism evidence="16 17">
    <name type="scientific">Herrania umbratica</name>
    <dbReference type="NCBI Taxonomy" id="108875"/>
    <lineage>
        <taxon>Eukaryota</taxon>
        <taxon>Viridiplantae</taxon>
        <taxon>Streptophyta</taxon>
        <taxon>Embryophyta</taxon>
        <taxon>Tracheophyta</taxon>
        <taxon>Spermatophyta</taxon>
        <taxon>Magnoliopsida</taxon>
        <taxon>eudicotyledons</taxon>
        <taxon>Gunneridae</taxon>
        <taxon>Pentapetalae</taxon>
        <taxon>rosids</taxon>
        <taxon>malvids</taxon>
        <taxon>Malvales</taxon>
        <taxon>Malvaceae</taxon>
        <taxon>Byttnerioideae</taxon>
        <taxon>Herrania</taxon>
    </lineage>
</organism>
<keyword evidence="7" id="KW-0677">Repeat</keyword>
<sequence length="1034" mass="114318">MCCFLIKSFPLLYFLFFLLNFQANLLSCSSSITPLCSPEEAAALIQFKTSFSISKDSSWYCYAAESYPKTNSWKEGSDCCSWDGVTCDSIKGQVIGLDLSCSWLHGSIPSNSSLFHLPHLQKLNLACNDFNSSKMSPKFGGFASLAYLNLSLSFFAGRVPSQVSHLSKLVSLDLSWNFYLPLDRHTLEGLVENLTEVRQLSLGGMNMSSINPNALTNLSSSLRALNLKGCDLQGKFPENIFHLRNLKSLYLGGNQNLALYLPKLNRTSNLQLLDLSDMSFSTESIDSIGNWQSLKYLCLLRTSFPRGLPESITNLSSLEHLDASESSFSGGLPNSIGNLVSLEYLNLRSSNLSGSIPISLGNLSQLNILDLFSNYFSGQIPSSVTNLRQLEFLDISNNQLEGSIPDAFPNLISLDLSSNLLNGTLPSCLYTVCTLKKIYLGYNKLSGDIKEFQCKSLEEISLGNNKLKGPLPSSISQLVNLTGADFSHLSGIVQVNMFSKLQNLLDLDLSYNNLSLNATGTSADYVFPKLRYLDLSSCNVSEFPQFLKGSKSLEYLHLSNNKISGKIPQWMWDVGKDSLRGLNLSHNSLIDFEPWKLTWEGIEYLDLSSNLIQGNLPIPPSTTRYFLISNNSLSGEIPSLICNANSLEILDLSHNKLSGIIPQCFGNLSRSLSVLKLEMNKFGGTIPPTFMKGCHLSYLNLHGNQIEGPLTRTIINCTYLEVLDLGNNQINDTFPHWLGSLAQLQVLVLRSNRFHGSIHGARSGHSFSKIQIFDLSNNSFTGPLPTKYIKNFKAMINPAEDESAISYIGEDGSGGYSYSIDITIKGVEIELVKIFIKLTVIDLSNNELQGEIPEVIGKLDSLKQLNLSHNNLNGCIPTSMGNLTALESLDLSSNKLVGKIPEQLTSLGSLEVLNLSQNQLIGPIPEGKQFNTFGNGSYAGNLELCGFPLSKRCDDTEASFFHDEADFESGFEWKADFESRFEWKATFMGYGSGLVLGISGACIMFTLGRPKWLVRMVEEAGYKLKRYLRRRRNL</sequence>
<name>A0A6J1AKC0_9ROSI</name>
<evidence type="ECO:0000256" key="11">
    <source>
        <dbReference type="ARBA" id="ARBA00023180"/>
    </source>
</evidence>
<dbReference type="GO" id="GO:0051707">
    <property type="term" value="P:response to other organism"/>
    <property type="evidence" value="ECO:0007669"/>
    <property type="project" value="UniProtKB-ARBA"/>
</dbReference>
<evidence type="ECO:0000256" key="9">
    <source>
        <dbReference type="ARBA" id="ARBA00023136"/>
    </source>
</evidence>
<comment type="subcellular location">
    <subcellularLocation>
        <location evidence="1">Cell membrane</location>
        <topology evidence="1">Single-pass type I membrane protein</topology>
    </subcellularLocation>
</comment>
<dbReference type="Pfam" id="PF08263">
    <property type="entry name" value="LRRNT_2"/>
    <property type="match status" value="1"/>
</dbReference>
<keyword evidence="16" id="KW-1185">Reference proteome</keyword>
<dbReference type="PROSITE" id="PS51450">
    <property type="entry name" value="LRR"/>
    <property type="match status" value="1"/>
</dbReference>
<dbReference type="PANTHER" id="PTHR48061:SF46">
    <property type="entry name" value="LEUCINE-RICH REPEAT-CONTAINING N-TERMINAL PLANT-TYPE DOMAIN-CONTAINING PROTEIN"/>
    <property type="match status" value="1"/>
</dbReference>
<proteinExistence type="inferred from homology"/>
<dbReference type="SUPFAM" id="SSF52058">
    <property type="entry name" value="L domain-like"/>
    <property type="match status" value="1"/>
</dbReference>
<dbReference type="FunFam" id="3.80.10.10:FF:000111">
    <property type="entry name" value="LRR receptor-like serine/threonine-protein kinase ERECTA"/>
    <property type="match status" value="1"/>
</dbReference>
<dbReference type="InterPro" id="IPR013210">
    <property type="entry name" value="LRR_N_plant-typ"/>
</dbReference>
<dbReference type="InterPro" id="IPR003591">
    <property type="entry name" value="Leu-rich_rpt_typical-subtyp"/>
</dbReference>
<dbReference type="PRINTS" id="PR00019">
    <property type="entry name" value="LEURICHRPT"/>
</dbReference>
<dbReference type="InterPro" id="IPR032675">
    <property type="entry name" value="LRR_dom_sf"/>
</dbReference>
<keyword evidence="3" id="KW-1003">Cell membrane</keyword>
<dbReference type="Pfam" id="PF13516">
    <property type="entry name" value="LRR_6"/>
    <property type="match status" value="1"/>
</dbReference>
<feature type="chain" id="PRO_5027080004" evidence="13">
    <location>
        <begin position="26"/>
        <end position="1034"/>
    </location>
</feature>
<evidence type="ECO:0000259" key="14">
    <source>
        <dbReference type="Pfam" id="PF08263"/>
    </source>
</evidence>
<dbReference type="FunFam" id="3.80.10.10:FF:000453">
    <property type="entry name" value="Leucine-rich receptor-like protein kinase family protein"/>
    <property type="match status" value="1"/>
</dbReference>
<dbReference type="Gene3D" id="3.80.10.10">
    <property type="entry name" value="Ribonuclease Inhibitor"/>
    <property type="match status" value="3"/>
</dbReference>
<evidence type="ECO:0000256" key="1">
    <source>
        <dbReference type="ARBA" id="ARBA00004251"/>
    </source>
</evidence>
<dbReference type="Pfam" id="PF13855">
    <property type="entry name" value="LRR_8"/>
    <property type="match status" value="3"/>
</dbReference>
<evidence type="ECO:0000256" key="6">
    <source>
        <dbReference type="ARBA" id="ARBA00022729"/>
    </source>
</evidence>
<evidence type="ECO:0000256" key="12">
    <source>
        <dbReference type="SAM" id="Phobius"/>
    </source>
</evidence>
<keyword evidence="10" id="KW-0675">Receptor</keyword>
<dbReference type="PANTHER" id="PTHR48061">
    <property type="entry name" value="LEUCINE-RICH REPEAT RECEPTOR PROTEIN KINASE EMS1-LIKE-RELATED"/>
    <property type="match status" value="1"/>
</dbReference>
<keyword evidence="6 13" id="KW-0732">Signal</keyword>
<dbReference type="SMART" id="SM00365">
    <property type="entry name" value="LRR_SD22"/>
    <property type="match status" value="8"/>
</dbReference>
<dbReference type="InterPro" id="IPR046956">
    <property type="entry name" value="RLP23-like"/>
</dbReference>
<evidence type="ECO:0000256" key="2">
    <source>
        <dbReference type="ARBA" id="ARBA00009592"/>
    </source>
</evidence>
<reference evidence="17" key="1">
    <citation type="submission" date="2025-08" db="UniProtKB">
        <authorList>
            <consortium name="RefSeq"/>
        </authorList>
    </citation>
    <scope>IDENTIFICATION</scope>
    <source>
        <tissue evidence="17">Leaf</tissue>
    </source>
</reference>
<evidence type="ECO:0000256" key="8">
    <source>
        <dbReference type="ARBA" id="ARBA00022989"/>
    </source>
</evidence>
<dbReference type="Pfam" id="PF00560">
    <property type="entry name" value="LRR_1"/>
    <property type="match status" value="4"/>
</dbReference>
<dbReference type="InterPro" id="IPR055414">
    <property type="entry name" value="LRR_R13L4/SHOC2-like"/>
</dbReference>
<keyword evidence="11" id="KW-0325">Glycoprotein</keyword>
<evidence type="ECO:0000256" key="5">
    <source>
        <dbReference type="ARBA" id="ARBA00022692"/>
    </source>
</evidence>
<evidence type="ECO:0000256" key="13">
    <source>
        <dbReference type="SAM" id="SignalP"/>
    </source>
</evidence>
<gene>
    <name evidence="17" type="primary">LOC110419085</name>
</gene>
<dbReference type="GO" id="GO:0006952">
    <property type="term" value="P:defense response"/>
    <property type="evidence" value="ECO:0007669"/>
    <property type="project" value="UniProtKB-ARBA"/>
</dbReference>
<evidence type="ECO:0000259" key="15">
    <source>
        <dbReference type="Pfam" id="PF23598"/>
    </source>
</evidence>
<feature type="domain" description="Leucine-rich repeat-containing N-terminal plant-type" evidence="14">
    <location>
        <begin position="38"/>
        <end position="88"/>
    </location>
</feature>
<evidence type="ECO:0000256" key="3">
    <source>
        <dbReference type="ARBA" id="ARBA00022475"/>
    </source>
</evidence>